<evidence type="ECO:0000256" key="10">
    <source>
        <dbReference type="SAM" id="MobiDB-lite"/>
    </source>
</evidence>
<comment type="similarity">
    <text evidence="9">Belongs to the plant Proton pump-interactor protein family.</text>
</comment>
<name>A0A565BFJ0_9BRAS</name>
<dbReference type="Proteomes" id="UP000489600">
    <property type="component" value="Unassembled WGS sequence"/>
</dbReference>
<evidence type="ECO:0000256" key="3">
    <source>
        <dbReference type="ARBA" id="ARBA00022475"/>
    </source>
</evidence>
<feature type="region of interest" description="Disordered" evidence="10">
    <location>
        <begin position="344"/>
        <end position="383"/>
    </location>
</feature>
<evidence type="ECO:0000256" key="8">
    <source>
        <dbReference type="ARBA" id="ARBA00023136"/>
    </source>
</evidence>
<evidence type="ECO:0000313" key="13">
    <source>
        <dbReference type="Proteomes" id="UP000489600"/>
    </source>
</evidence>
<gene>
    <name evidence="12" type="ORF">ANE_LOCUS10814</name>
</gene>
<keyword evidence="8 11" id="KW-0472">Membrane</keyword>
<dbReference type="PANTHER" id="PTHR32219:SF12">
    <property type="entry name" value="PROTON PUMP-INTERACTOR 4"/>
    <property type="match status" value="1"/>
</dbReference>
<keyword evidence="5" id="KW-0256">Endoplasmic reticulum</keyword>
<dbReference type="PANTHER" id="PTHR32219">
    <property type="entry name" value="RNA-BINDING PROTEIN YLMH-RELATED"/>
    <property type="match status" value="1"/>
</dbReference>
<accession>A0A565BFJ0</accession>
<keyword evidence="13" id="KW-1185">Reference proteome</keyword>
<dbReference type="EMBL" id="CABITT030000004">
    <property type="protein sequence ID" value="VVB00370.1"/>
    <property type="molecule type" value="Genomic_DNA"/>
</dbReference>
<evidence type="ECO:0000256" key="2">
    <source>
        <dbReference type="ARBA" id="ARBA00004389"/>
    </source>
</evidence>
<evidence type="ECO:0000256" key="5">
    <source>
        <dbReference type="ARBA" id="ARBA00022824"/>
    </source>
</evidence>
<evidence type="ECO:0000256" key="4">
    <source>
        <dbReference type="ARBA" id="ARBA00022692"/>
    </source>
</evidence>
<protein>
    <recommendedName>
        <fullName evidence="14">Proton pump-interactor 1</fullName>
    </recommendedName>
</protein>
<feature type="transmembrane region" description="Helical" evidence="11">
    <location>
        <begin position="424"/>
        <end position="447"/>
    </location>
</feature>
<organism evidence="12 13">
    <name type="scientific">Arabis nemorensis</name>
    <dbReference type="NCBI Taxonomy" id="586526"/>
    <lineage>
        <taxon>Eukaryota</taxon>
        <taxon>Viridiplantae</taxon>
        <taxon>Streptophyta</taxon>
        <taxon>Embryophyta</taxon>
        <taxon>Tracheophyta</taxon>
        <taxon>Spermatophyta</taxon>
        <taxon>Magnoliopsida</taxon>
        <taxon>eudicotyledons</taxon>
        <taxon>Gunneridae</taxon>
        <taxon>Pentapetalae</taxon>
        <taxon>rosids</taxon>
        <taxon>malvids</taxon>
        <taxon>Brassicales</taxon>
        <taxon>Brassicaceae</taxon>
        <taxon>Arabideae</taxon>
        <taxon>Arabis</taxon>
    </lineage>
</organism>
<keyword evidence="7" id="KW-0175">Coiled coil</keyword>
<evidence type="ECO:0008006" key="14">
    <source>
        <dbReference type="Google" id="ProtNLM"/>
    </source>
</evidence>
<reference evidence="12" key="1">
    <citation type="submission" date="2019-07" db="EMBL/GenBank/DDBJ databases">
        <authorList>
            <person name="Dittberner H."/>
        </authorList>
    </citation>
    <scope>NUCLEOTIDE SEQUENCE [LARGE SCALE GENOMIC DNA]</scope>
</reference>
<feature type="compositionally biased region" description="Basic and acidic residues" evidence="10">
    <location>
        <begin position="344"/>
        <end position="353"/>
    </location>
</feature>
<comment type="caution">
    <text evidence="12">The sequence shown here is derived from an EMBL/GenBank/DDBJ whole genome shotgun (WGS) entry which is preliminary data.</text>
</comment>
<dbReference type="GO" id="GO:0005886">
    <property type="term" value="C:plasma membrane"/>
    <property type="evidence" value="ECO:0007669"/>
    <property type="project" value="UniProtKB-SubCell"/>
</dbReference>
<keyword evidence="4 11" id="KW-0812">Transmembrane</keyword>
<comment type="subcellular location">
    <subcellularLocation>
        <location evidence="1">Cell membrane</location>
        <topology evidence="1">Single-pass membrane protein</topology>
    </subcellularLocation>
    <subcellularLocation>
        <location evidence="2">Endoplasmic reticulum membrane</location>
        <topology evidence="2">Single-pass membrane protein</topology>
    </subcellularLocation>
</comment>
<keyword evidence="6 11" id="KW-1133">Transmembrane helix</keyword>
<dbReference type="OrthoDB" id="2195113at2759"/>
<evidence type="ECO:0000256" key="7">
    <source>
        <dbReference type="ARBA" id="ARBA00023054"/>
    </source>
</evidence>
<dbReference type="GO" id="GO:0005789">
    <property type="term" value="C:endoplasmic reticulum membrane"/>
    <property type="evidence" value="ECO:0007669"/>
    <property type="project" value="UniProtKB-SubCell"/>
</dbReference>
<dbReference type="InterPro" id="IPR055282">
    <property type="entry name" value="PPI1-4"/>
</dbReference>
<evidence type="ECO:0000256" key="11">
    <source>
        <dbReference type="SAM" id="Phobius"/>
    </source>
</evidence>
<keyword evidence="3" id="KW-1003">Cell membrane</keyword>
<evidence type="ECO:0000256" key="6">
    <source>
        <dbReference type="ARBA" id="ARBA00022989"/>
    </source>
</evidence>
<evidence type="ECO:0000313" key="12">
    <source>
        <dbReference type="EMBL" id="VVB00370.1"/>
    </source>
</evidence>
<evidence type="ECO:0000256" key="1">
    <source>
        <dbReference type="ARBA" id="ARBA00004162"/>
    </source>
</evidence>
<sequence>MSSPIVLCDGFDVRQFLIGKLNGDVSSTVTTEEDDGAVFSGESSHGDLVDEEEEWSGENRFCFYFVKQFVYDDPEIKAKIDESDTKIYRCNSDRIQIVNRLKAKRVERLSLIDEYNAMFCNQSNEQEVVKEKIKSLSERLSEITMEIELLDAQLSCVLDRRDKAFEKIKILRIQRDKGNAVYFQSRVVMKKALELAASGNVRDLEELANSEVDRFMYRWNNDKTFREDYEKRILPSLDERKLRRDGRIRSLEGYVATENGSQEAEKKALELKRFSTEEESDDSMDFYIPVCEKLGKEDEEIDEETLKEKKREEQLEKARLAMERKRKLHEKATAKAAIRVKKEAEKKLKEREKRAKKKATFNSSSSDVDRTTETVTGASEQEKEKLLNRRSVFPKQRSFRYRHLGKGNKDVPKAILKRRKAYRLWIWTVSSAAVALPLALLIVFFYVR</sequence>
<evidence type="ECO:0000256" key="9">
    <source>
        <dbReference type="ARBA" id="ARBA00038080"/>
    </source>
</evidence>
<proteinExistence type="inferred from homology"/>
<dbReference type="AlphaFoldDB" id="A0A565BFJ0"/>